<reference evidence="2" key="2">
    <citation type="submission" date="2022-06" db="UniProtKB">
        <authorList>
            <consortium name="EnsemblMetazoa"/>
        </authorList>
    </citation>
    <scope>IDENTIFICATION</scope>
    <source>
        <strain evidence="2">DF5081</strain>
    </source>
</reference>
<organism evidence="2 3">
    <name type="scientific">Caenorhabditis japonica</name>
    <dbReference type="NCBI Taxonomy" id="281687"/>
    <lineage>
        <taxon>Eukaryota</taxon>
        <taxon>Metazoa</taxon>
        <taxon>Ecdysozoa</taxon>
        <taxon>Nematoda</taxon>
        <taxon>Chromadorea</taxon>
        <taxon>Rhabditida</taxon>
        <taxon>Rhabditina</taxon>
        <taxon>Rhabditomorpha</taxon>
        <taxon>Rhabditoidea</taxon>
        <taxon>Rhabditidae</taxon>
        <taxon>Peloderinae</taxon>
        <taxon>Caenorhabditis</taxon>
    </lineage>
</organism>
<dbReference type="AlphaFoldDB" id="A0A8R1E961"/>
<dbReference type="Pfam" id="PF17921">
    <property type="entry name" value="Integrase_H2C2"/>
    <property type="match status" value="1"/>
</dbReference>
<dbReference type="EnsemblMetazoa" id="CJA28326.1">
    <property type="protein sequence ID" value="CJA28326.1"/>
    <property type="gene ID" value="WBGene00183900"/>
</dbReference>
<proteinExistence type="predicted"/>
<accession>A0A8R1E961</accession>
<reference evidence="3" key="1">
    <citation type="submission" date="2010-08" db="EMBL/GenBank/DDBJ databases">
        <authorList>
            <consortium name="Caenorhabditis japonica Sequencing Consortium"/>
            <person name="Wilson R.K."/>
        </authorList>
    </citation>
    <scope>NUCLEOTIDE SEQUENCE [LARGE SCALE GENOMIC DNA]</scope>
    <source>
        <strain evidence="3">DF5081</strain>
    </source>
</reference>
<name>A0A8R1E961_CAEJA</name>
<sequence length="151" mass="17135">MVSVGRMENAELENEAKFSILLEPNSALANMIILYEHGKLQLSENHTITAIRAKYCLPKLRQHVKKIIAKCVSCQRVSKLPYKYPDMAPLPAMRVTKTRSFEHIGIVGFRPIEYKGLDGDVHKAYSIIYVCMVTRATHIEVVTDQRASSFL</sequence>
<dbReference type="PANTHER" id="PTHR47331">
    <property type="entry name" value="PHD-TYPE DOMAIN-CONTAINING PROTEIN"/>
    <property type="match status" value="1"/>
</dbReference>
<evidence type="ECO:0000259" key="1">
    <source>
        <dbReference type="Pfam" id="PF17921"/>
    </source>
</evidence>
<evidence type="ECO:0000313" key="3">
    <source>
        <dbReference type="Proteomes" id="UP000005237"/>
    </source>
</evidence>
<dbReference type="InterPro" id="IPR041588">
    <property type="entry name" value="Integrase_H2C2"/>
</dbReference>
<evidence type="ECO:0000313" key="2">
    <source>
        <dbReference type="EnsemblMetazoa" id="CJA28326.1"/>
    </source>
</evidence>
<dbReference type="Gene3D" id="1.10.340.70">
    <property type="match status" value="1"/>
</dbReference>
<feature type="domain" description="Integrase zinc-binding" evidence="1">
    <location>
        <begin position="25"/>
        <end position="78"/>
    </location>
</feature>
<dbReference type="Proteomes" id="UP000005237">
    <property type="component" value="Unassembled WGS sequence"/>
</dbReference>
<keyword evidence="3" id="KW-1185">Reference proteome</keyword>
<protein>
    <submittedName>
        <fullName evidence="2">Integrase_H2C2 domain-containing protein</fullName>
    </submittedName>
</protein>
<dbReference type="PANTHER" id="PTHR47331:SF1">
    <property type="entry name" value="GAG-LIKE PROTEIN"/>
    <property type="match status" value="1"/>
</dbReference>